<evidence type="ECO:0000256" key="1">
    <source>
        <dbReference type="ARBA" id="ARBA00023125"/>
    </source>
</evidence>
<dbReference type="Proteomes" id="UP001284033">
    <property type="component" value="Unassembled WGS sequence"/>
</dbReference>
<dbReference type="InterPro" id="IPR001387">
    <property type="entry name" value="Cro/C1-type_HTH"/>
</dbReference>
<dbReference type="GO" id="GO:0003677">
    <property type="term" value="F:DNA binding"/>
    <property type="evidence" value="ECO:0007669"/>
    <property type="project" value="UniProtKB-KW"/>
</dbReference>
<feature type="domain" description="HTH cro/C1-type" evidence="3">
    <location>
        <begin position="7"/>
        <end position="61"/>
    </location>
</feature>
<feature type="coiled-coil region" evidence="2">
    <location>
        <begin position="85"/>
        <end position="119"/>
    </location>
</feature>
<keyword evidence="2" id="KW-0175">Coiled coil</keyword>
<dbReference type="AlphaFoldDB" id="A0AAP6LKF6"/>
<evidence type="ECO:0000313" key="5">
    <source>
        <dbReference type="Proteomes" id="UP001284033"/>
    </source>
</evidence>
<evidence type="ECO:0000259" key="3">
    <source>
        <dbReference type="PROSITE" id="PS50943"/>
    </source>
</evidence>
<keyword evidence="1" id="KW-0238">DNA-binding</keyword>
<comment type="caution">
    <text evidence="4">The sequence shown here is derived from an EMBL/GenBank/DDBJ whole genome shotgun (WGS) entry which is preliminary data.</text>
</comment>
<dbReference type="InterPro" id="IPR010982">
    <property type="entry name" value="Lambda_DNA-bd_dom_sf"/>
</dbReference>
<accession>A0AAP6LKF6</accession>
<proteinExistence type="predicted"/>
<dbReference type="RefSeq" id="WP_154469261.1">
    <property type="nucleotide sequence ID" value="NZ_CP110126.1"/>
</dbReference>
<dbReference type="EMBL" id="JAQZHK010000003">
    <property type="protein sequence ID" value="MDY3512593.1"/>
    <property type="molecule type" value="Genomic_DNA"/>
</dbReference>
<gene>
    <name evidence="4" type="ORF">PG303_05110</name>
</gene>
<protein>
    <submittedName>
        <fullName evidence="4">Helix-turn-helix transcriptional regulator</fullName>
    </submittedName>
</protein>
<reference evidence="4" key="1">
    <citation type="submission" date="2023-01" db="EMBL/GenBank/DDBJ databases">
        <title>Genome-based studies on antimicrobial resistance profiles of Riemerella anatipestifer in China, 1994 to 2021.</title>
        <authorList>
            <person name="Yang Z."/>
            <person name="Zhu D."/>
        </authorList>
    </citation>
    <scope>NUCLEOTIDE SEQUENCE</scope>
    <source>
        <strain evidence="4">RCAD1218</strain>
    </source>
</reference>
<dbReference type="Pfam" id="PF01381">
    <property type="entry name" value="HTH_3"/>
    <property type="match status" value="1"/>
</dbReference>
<evidence type="ECO:0000256" key="2">
    <source>
        <dbReference type="SAM" id="Coils"/>
    </source>
</evidence>
<dbReference type="PANTHER" id="PTHR46558">
    <property type="entry name" value="TRACRIPTIONAL REGULATORY PROTEIN-RELATED-RELATED"/>
    <property type="match status" value="1"/>
</dbReference>
<sequence>MSLGKKLLEIRKAHGLSQEDLAVELEISQSTISNYEKEITHPDISVLEGYSKFFKIPVMDLLDSDTKIVYNYQNTGGENAFQIIKNTSEELIEQYKETIASLKEQIEVQRKQIELLEKMLKNR</sequence>
<dbReference type="SMART" id="SM00530">
    <property type="entry name" value="HTH_XRE"/>
    <property type="match status" value="1"/>
</dbReference>
<name>A0AAP6LKF6_RIEAN</name>
<dbReference type="CDD" id="cd00093">
    <property type="entry name" value="HTH_XRE"/>
    <property type="match status" value="1"/>
</dbReference>
<dbReference type="PANTHER" id="PTHR46558:SF11">
    <property type="entry name" value="HTH-TYPE TRANSCRIPTIONAL REGULATOR XRE"/>
    <property type="match status" value="1"/>
</dbReference>
<organism evidence="4 5">
    <name type="scientific">Riemerella anatipestifer</name>
    <name type="common">Moraxella anatipestifer</name>
    <dbReference type="NCBI Taxonomy" id="34085"/>
    <lineage>
        <taxon>Bacteria</taxon>
        <taxon>Pseudomonadati</taxon>
        <taxon>Bacteroidota</taxon>
        <taxon>Flavobacteriia</taxon>
        <taxon>Flavobacteriales</taxon>
        <taxon>Weeksellaceae</taxon>
        <taxon>Riemerella</taxon>
    </lineage>
</organism>
<evidence type="ECO:0000313" key="4">
    <source>
        <dbReference type="EMBL" id="MDY3512593.1"/>
    </source>
</evidence>
<dbReference type="PROSITE" id="PS50943">
    <property type="entry name" value="HTH_CROC1"/>
    <property type="match status" value="1"/>
</dbReference>
<dbReference type="Gene3D" id="1.10.260.40">
    <property type="entry name" value="lambda repressor-like DNA-binding domains"/>
    <property type="match status" value="1"/>
</dbReference>
<dbReference type="SUPFAM" id="SSF47413">
    <property type="entry name" value="lambda repressor-like DNA-binding domains"/>
    <property type="match status" value="1"/>
</dbReference>